<keyword evidence="1" id="KW-1133">Transmembrane helix</keyword>
<sequence length="85" mass="10114">MNPQPILSKTRKRLFYLDNLRSFALLIGLVFHVAIVYAAEIKYPLRNEQKSEFFDVFGEWVHVFRMPLFSFFPGISQKRFFAPKL</sequence>
<evidence type="ECO:0000313" key="2">
    <source>
        <dbReference type="EMBL" id="EMO62257.1"/>
    </source>
</evidence>
<keyword evidence="1" id="KW-0472">Membrane</keyword>
<dbReference type="PANTHER" id="PTHR36927">
    <property type="entry name" value="BLR4337 PROTEIN"/>
    <property type="match status" value="1"/>
</dbReference>
<gene>
    <name evidence="2" type="ORF">LEP1GSC133_4906</name>
</gene>
<dbReference type="InterPro" id="IPR050623">
    <property type="entry name" value="Glucan_succinyl_AcylTrfase"/>
</dbReference>
<dbReference type="STRING" id="1192866.LEP1GSC133_4906"/>
<keyword evidence="1" id="KW-0812">Transmembrane</keyword>
<feature type="transmembrane region" description="Helical" evidence="1">
    <location>
        <begin position="20"/>
        <end position="39"/>
    </location>
</feature>
<dbReference type="EMBL" id="AKWF02000085">
    <property type="protein sequence ID" value="EMO62257.1"/>
    <property type="molecule type" value="Genomic_DNA"/>
</dbReference>
<evidence type="ECO:0008006" key="4">
    <source>
        <dbReference type="Google" id="ProtNLM"/>
    </source>
</evidence>
<proteinExistence type="predicted"/>
<dbReference type="AlphaFoldDB" id="M6VXM6"/>
<accession>M6VXM6</accession>
<organism evidence="2 3">
    <name type="scientific">Leptospira borgpetersenii serovar Pomona str. 200901868</name>
    <dbReference type="NCBI Taxonomy" id="1192866"/>
    <lineage>
        <taxon>Bacteria</taxon>
        <taxon>Pseudomonadati</taxon>
        <taxon>Spirochaetota</taxon>
        <taxon>Spirochaetia</taxon>
        <taxon>Leptospirales</taxon>
        <taxon>Leptospiraceae</taxon>
        <taxon>Leptospira</taxon>
    </lineage>
</organism>
<dbReference type="Proteomes" id="UP000012159">
    <property type="component" value="Unassembled WGS sequence"/>
</dbReference>
<name>M6VXM6_LEPBO</name>
<evidence type="ECO:0000313" key="3">
    <source>
        <dbReference type="Proteomes" id="UP000012159"/>
    </source>
</evidence>
<dbReference type="PANTHER" id="PTHR36927:SF3">
    <property type="entry name" value="GLUCANS BIOSYNTHESIS PROTEIN C"/>
    <property type="match status" value="1"/>
</dbReference>
<reference evidence="2 3" key="1">
    <citation type="submission" date="2013-01" db="EMBL/GenBank/DDBJ databases">
        <authorList>
            <person name="Harkins D.M."/>
            <person name="Durkin A.S."/>
            <person name="Brinkac L.M."/>
            <person name="Haft D.H."/>
            <person name="Selengut J.D."/>
            <person name="Sanka R."/>
            <person name="DePew J."/>
            <person name="Purushe J."/>
            <person name="Picardeau M."/>
            <person name="Werts C."/>
            <person name="Goarant C."/>
            <person name="Vinetz J.M."/>
            <person name="Sutton G.G."/>
            <person name="Nierman W.C."/>
            <person name="Fouts D.E."/>
        </authorList>
    </citation>
    <scope>NUCLEOTIDE SEQUENCE [LARGE SCALE GENOMIC DNA]</scope>
    <source>
        <strain evidence="2 3">200901868</strain>
    </source>
</reference>
<evidence type="ECO:0000256" key="1">
    <source>
        <dbReference type="SAM" id="Phobius"/>
    </source>
</evidence>
<protein>
    <recommendedName>
        <fullName evidence="4">Acyltransferase domain protein</fullName>
    </recommendedName>
</protein>
<comment type="caution">
    <text evidence="2">The sequence shown here is derived from an EMBL/GenBank/DDBJ whole genome shotgun (WGS) entry which is preliminary data.</text>
</comment>